<comment type="caution">
    <text evidence="1">The sequence shown here is derived from an EMBL/GenBank/DDBJ whole genome shotgun (WGS) entry which is preliminary data.</text>
</comment>
<reference evidence="1 2" key="1">
    <citation type="submission" date="2016-12" db="EMBL/GenBank/DDBJ databases">
        <title>Domibacillus antri genome sequencing.</title>
        <authorList>
            <person name="Verma A."/>
            <person name="Krishnamurthi S."/>
        </authorList>
    </citation>
    <scope>NUCLEOTIDE SEQUENCE [LARGE SCALE GENOMIC DNA]</scope>
    <source>
        <strain evidence="1 2">XD80</strain>
    </source>
</reference>
<protein>
    <submittedName>
        <fullName evidence="1">Uncharacterized protein</fullName>
    </submittedName>
</protein>
<proteinExistence type="predicted"/>
<dbReference type="RefSeq" id="WP_075399307.1">
    <property type="nucleotide sequence ID" value="NZ_MSDU01000037.1"/>
</dbReference>
<organism evidence="1 2">
    <name type="scientific">Domibacillus antri</name>
    <dbReference type="NCBI Taxonomy" id="1714264"/>
    <lineage>
        <taxon>Bacteria</taxon>
        <taxon>Bacillati</taxon>
        <taxon>Bacillota</taxon>
        <taxon>Bacilli</taxon>
        <taxon>Bacillales</taxon>
        <taxon>Bacillaceae</taxon>
        <taxon>Domibacillus</taxon>
    </lineage>
</organism>
<evidence type="ECO:0000313" key="2">
    <source>
        <dbReference type="Proteomes" id="UP000185568"/>
    </source>
</evidence>
<gene>
    <name evidence="1" type="ORF">BTO30_13815</name>
</gene>
<sequence>MRLELLDNGIDSLKFGLEHYNKYLLLEDKYDSSNPGYLKMAVICIHNCLELFSKKALSNQNELLIYKDLSNPLLLDLLKHKRENERDIPMDWYAISDQINIITIDYIDCIKRLRSIFDISESEYKNLEAMGYLRNKVTHFGIDKSIDFHEILSVINNALEFISTFFYDEFKTNKDKRNPFDSFYDDILDTLEIAEVEEKEAWATFYADEFEEINYLFDELQEKKEFTDALASEGYSFKVELGRFSNSPTLSFSLIKNNEECEFDIYSMNIPRLNATLFTGGASSGPIYFLIDHSKKYKDVKKPKYFFIYHNPIEHEHFETEFEKFWEIHEKEKKCYGTDFNEEQLIRAIEQLTKQNE</sequence>
<dbReference type="Proteomes" id="UP000185568">
    <property type="component" value="Unassembled WGS sequence"/>
</dbReference>
<dbReference type="EMBL" id="MSDU01000037">
    <property type="protein sequence ID" value="OLN21638.1"/>
    <property type="molecule type" value="Genomic_DNA"/>
</dbReference>
<dbReference type="STRING" id="1714264.BTO30_13815"/>
<keyword evidence="2" id="KW-1185">Reference proteome</keyword>
<dbReference type="AlphaFoldDB" id="A0A1Q8Q2U2"/>
<name>A0A1Q8Q2U2_9BACI</name>
<evidence type="ECO:0000313" key="1">
    <source>
        <dbReference type="EMBL" id="OLN21638.1"/>
    </source>
</evidence>
<dbReference type="OrthoDB" id="2855553at2"/>
<accession>A0A1Q8Q2U2</accession>